<feature type="compositionally biased region" description="Basic and acidic residues" evidence="1">
    <location>
        <begin position="21"/>
        <end position="30"/>
    </location>
</feature>
<feature type="region of interest" description="Disordered" evidence="1">
    <location>
        <begin position="14"/>
        <end position="92"/>
    </location>
</feature>
<organism evidence="2 3">
    <name type="scientific">Lepraria finkii</name>
    <dbReference type="NCBI Taxonomy" id="1340010"/>
    <lineage>
        <taxon>Eukaryota</taxon>
        <taxon>Fungi</taxon>
        <taxon>Dikarya</taxon>
        <taxon>Ascomycota</taxon>
        <taxon>Pezizomycotina</taxon>
        <taxon>Lecanoromycetes</taxon>
        <taxon>OSLEUM clade</taxon>
        <taxon>Lecanoromycetidae</taxon>
        <taxon>Lecanorales</taxon>
        <taxon>Lecanorineae</taxon>
        <taxon>Stereocaulaceae</taxon>
        <taxon>Lepraria</taxon>
    </lineage>
</organism>
<name>A0ABR4BJK6_9LECA</name>
<feature type="compositionally biased region" description="Basic and acidic residues" evidence="1">
    <location>
        <begin position="50"/>
        <end position="66"/>
    </location>
</feature>
<feature type="compositionally biased region" description="Acidic residues" evidence="1">
    <location>
        <begin position="67"/>
        <end position="92"/>
    </location>
</feature>
<sequence>MLPKEDRKAMLLRLYNEDTPLQDHSKDRFHSGGAKQKVRAEPNEDDEDAESKAKSEVKDELNIKAEGEEDDLSPAGLDDEDIGVNEEVREDDLLPDNVMKELKNGV</sequence>
<dbReference type="Proteomes" id="UP001590951">
    <property type="component" value="Unassembled WGS sequence"/>
</dbReference>
<dbReference type="EMBL" id="JBHFEH010000005">
    <property type="protein sequence ID" value="KAL2057171.1"/>
    <property type="molecule type" value="Genomic_DNA"/>
</dbReference>
<evidence type="ECO:0000256" key="1">
    <source>
        <dbReference type="SAM" id="MobiDB-lite"/>
    </source>
</evidence>
<gene>
    <name evidence="2" type="ORF">ABVK25_002223</name>
</gene>
<reference evidence="2 3" key="1">
    <citation type="submission" date="2024-09" db="EMBL/GenBank/DDBJ databases">
        <title>Rethinking Asexuality: The Enigmatic Case of Functional Sexual Genes in Lepraria (Stereocaulaceae).</title>
        <authorList>
            <person name="Doellman M."/>
            <person name="Sun Y."/>
            <person name="Barcenas-Pena A."/>
            <person name="Lumbsch H.T."/>
            <person name="Grewe F."/>
        </authorList>
    </citation>
    <scope>NUCLEOTIDE SEQUENCE [LARGE SCALE GENOMIC DNA]</scope>
    <source>
        <strain evidence="2 3">Grewe 0041</strain>
    </source>
</reference>
<accession>A0ABR4BJK6</accession>
<proteinExistence type="predicted"/>
<comment type="caution">
    <text evidence="2">The sequence shown here is derived from an EMBL/GenBank/DDBJ whole genome shotgun (WGS) entry which is preliminary data.</text>
</comment>
<evidence type="ECO:0000313" key="3">
    <source>
        <dbReference type="Proteomes" id="UP001590951"/>
    </source>
</evidence>
<protein>
    <submittedName>
        <fullName evidence="2">Uncharacterized protein</fullName>
    </submittedName>
</protein>
<evidence type="ECO:0000313" key="2">
    <source>
        <dbReference type="EMBL" id="KAL2057171.1"/>
    </source>
</evidence>
<keyword evidence="3" id="KW-1185">Reference proteome</keyword>